<dbReference type="AlphaFoldDB" id="A0A1T1APQ3"/>
<accession>A0A1T1APQ3</accession>
<reference evidence="2 3" key="1">
    <citation type="submission" date="2017-01" db="EMBL/GenBank/DDBJ databases">
        <title>Genome sequencing of Rhodoferax fermentans JCM 7819.</title>
        <authorList>
            <person name="Kim Y.J."/>
            <person name="Farh M.E.-A."/>
            <person name="Yang D.-C."/>
        </authorList>
    </citation>
    <scope>NUCLEOTIDE SEQUENCE [LARGE SCALE GENOMIC DNA]</scope>
    <source>
        <strain evidence="2 3">JCM 7819</strain>
    </source>
</reference>
<evidence type="ECO:0000313" key="3">
    <source>
        <dbReference type="Proteomes" id="UP000190750"/>
    </source>
</evidence>
<feature type="region of interest" description="Disordered" evidence="1">
    <location>
        <begin position="1"/>
        <end position="22"/>
    </location>
</feature>
<evidence type="ECO:0000313" key="2">
    <source>
        <dbReference type="EMBL" id="OOV06096.1"/>
    </source>
</evidence>
<gene>
    <name evidence="2" type="ORF">RF819_04580</name>
</gene>
<proteinExistence type="predicted"/>
<name>A0A1T1APQ3_RHOFE</name>
<feature type="region of interest" description="Disordered" evidence="1">
    <location>
        <begin position="128"/>
        <end position="149"/>
    </location>
</feature>
<organism evidence="2 3">
    <name type="scientific">Rhodoferax fermentans</name>
    <dbReference type="NCBI Taxonomy" id="28066"/>
    <lineage>
        <taxon>Bacteria</taxon>
        <taxon>Pseudomonadati</taxon>
        <taxon>Pseudomonadota</taxon>
        <taxon>Betaproteobacteria</taxon>
        <taxon>Burkholderiales</taxon>
        <taxon>Comamonadaceae</taxon>
        <taxon>Rhodoferax</taxon>
    </lineage>
</organism>
<dbReference type="Proteomes" id="UP000190750">
    <property type="component" value="Unassembled WGS sequence"/>
</dbReference>
<sequence length="149" mass="16357">MQSTLLKSRVQQARREADQAEANAENLRLQAEEQDRLVQQARQRAQNFEKQAQTAPSATPAASKQITTQVKSEPTYENTLAGVFQLGKPILEVDLSNTQKNIVNGSLFTLAAQTWASQASPSLALQKNYSQQAQTTPEKTTGRLLNTSA</sequence>
<evidence type="ECO:0000256" key="1">
    <source>
        <dbReference type="SAM" id="MobiDB-lite"/>
    </source>
</evidence>
<keyword evidence="3" id="KW-1185">Reference proteome</keyword>
<feature type="compositionally biased region" description="Low complexity" evidence="1">
    <location>
        <begin position="50"/>
        <end position="64"/>
    </location>
</feature>
<dbReference type="EMBL" id="MTJN01000002">
    <property type="protein sequence ID" value="OOV06096.1"/>
    <property type="molecule type" value="Genomic_DNA"/>
</dbReference>
<protein>
    <submittedName>
        <fullName evidence="2">Uncharacterized protein</fullName>
    </submittedName>
</protein>
<feature type="region of interest" description="Disordered" evidence="1">
    <location>
        <begin position="44"/>
        <end position="70"/>
    </location>
</feature>
<comment type="caution">
    <text evidence="2">The sequence shown here is derived from an EMBL/GenBank/DDBJ whole genome shotgun (WGS) entry which is preliminary data.</text>
</comment>